<organism evidence="1 2">
    <name type="scientific">Meishania litoralis</name>
    <dbReference type="NCBI Taxonomy" id="3434685"/>
    <lineage>
        <taxon>Bacteria</taxon>
        <taxon>Pseudomonadati</taxon>
        <taxon>Bacteroidota</taxon>
        <taxon>Flavobacteriia</taxon>
        <taxon>Flavobacteriales</taxon>
        <taxon>Flavobacteriaceae</taxon>
        <taxon>Meishania</taxon>
    </lineage>
</organism>
<dbReference type="EMBL" id="JBHFPV010000002">
    <property type="protein sequence ID" value="MFH6603940.1"/>
    <property type="molecule type" value="Genomic_DNA"/>
</dbReference>
<name>A0ACC7LLN0_9FLAO</name>
<proteinExistence type="predicted"/>
<reference evidence="1" key="1">
    <citation type="submission" date="2024-09" db="EMBL/GenBank/DDBJ databases">
        <authorList>
            <person name="Liu J."/>
        </authorList>
    </citation>
    <scope>NUCLEOTIDE SEQUENCE</scope>
    <source>
        <strain evidence="1">NBU2967</strain>
    </source>
</reference>
<gene>
    <name evidence="1" type="ORF">ACEZ3G_10670</name>
</gene>
<protein>
    <submittedName>
        <fullName evidence="1">Thiol-activated cytolysin family protein</fullName>
    </submittedName>
</protein>
<accession>A0ACC7LLN0</accession>
<dbReference type="Proteomes" id="UP001595191">
    <property type="component" value="Unassembled WGS sequence"/>
</dbReference>
<sequence>MKTIDHVVQRTFLLILSVSLLTAVSCSKEDNPVDPPIENGGDNDGDKDPEEASQDLEAINAHISNLNYDQDQILNVQGSTGTDETNTDLDRNVVKGEVTECRTVDYNIRSNFEDVVMFDPTAGVIYPGALVIANRQLSEGSPLPLQISKAPTKLRVELPGIGEGGNITISEPNYQNTQAGIDEALEYWNSDIQPQGYEIDSDTYFEKTNVYSSEQMSLDLGVSAEWSKGSSFESQFNYTKTTEKRVATLLYRQVFYDVTMETPESPAAVFGSDVSLAMAQSAISNESPPAYVSSVQYGRIIMMRLETTDTETDVNLEAVLEYKTAKKGATIEIDADFEKVIKESTINIVTIGGNAQVATEVITGSEVEEGKGGLHYVIAEGALYSRDNPGAPIGYTVKYLRDNQIAKMGYNTDYSVTTCGSFPYEHKSIYAKRTANNSFRYRFSYFEQNDDVQKYSDWVKLDDKNVNYSLSPEDGAYNVRVQFQVWDIVWKTLGEFNVGYVNSNEYYEAYCSKRVLGVCTEVSVKEL</sequence>
<evidence type="ECO:0000313" key="2">
    <source>
        <dbReference type="Proteomes" id="UP001595191"/>
    </source>
</evidence>
<evidence type="ECO:0000313" key="1">
    <source>
        <dbReference type="EMBL" id="MFH6603940.1"/>
    </source>
</evidence>
<keyword evidence="2" id="KW-1185">Reference proteome</keyword>
<comment type="caution">
    <text evidence="1">The sequence shown here is derived from an EMBL/GenBank/DDBJ whole genome shotgun (WGS) entry which is preliminary data.</text>
</comment>